<evidence type="ECO:0000256" key="5">
    <source>
        <dbReference type="ARBA" id="ARBA00022588"/>
    </source>
</evidence>
<evidence type="ECO:0000256" key="13">
    <source>
        <dbReference type="ARBA" id="ARBA00022884"/>
    </source>
</evidence>
<dbReference type="Gene3D" id="3.40.50.300">
    <property type="entry name" value="P-loop containing nucleotide triphosphate hydrolases"/>
    <property type="match status" value="2"/>
</dbReference>
<dbReference type="GO" id="GO:0003723">
    <property type="term" value="F:RNA binding"/>
    <property type="evidence" value="ECO:0007669"/>
    <property type="project" value="UniProtKB-KW"/>
</dbReference>
<evidence type="ECO:0000256" key="2">
    <source>
        <dbReference type="ARBA" id="ARBA00006866"/>
    </source>
</evidence>
<dbReference type="PROSITE" id="PS51192">
    <property type="entry name" value="HELICASE_ATP_BIND_1"/>
    <property type="match status" value="1"/>
</dbReference>
<dbReference type="GO" id="GO:0005524">
    <property type="term" value="F:ATP binding"/>
    <property type="evidence" value="ECO:0007669"/>
    <property type="project" value="UniProtKB-KW"/>
</dbReference>
<keyword evidence="20" id="KW-1185">Reference proteome</keyword>
<organism evidence="19 20">
    <name type="scientific">Elysia crispata</name>
    <name type="common">lettuce slug</name>
    <dbReference type="NCBI Taxonomy" id="231223"/>
    <lineage>
        <taxon>Eukaryota</taxon>
        <taxon>Metazoa</taxon>
        <taxon>Spiralia</taxon>
        <taxon>Lophotrochozoa</taxon>
        <taxon>Mollusca</taxon>
        <taxon>Gastropoda</taxon>
        <taxon>Heterobranchia</taxon>
        <taxon>Euthyneura</taxon>
        <taxon>Panpulmonata</taxon>
        <taxon>Sacoglossa</taxon>
        <taxon>Placobranchoidea</taxon>
        <taxon>Plakobranchidae</taxon>
        <taxon>Elysia</taxon>
    </lineage>
</organism>
<evidence type="ECO:0000256" key="14">
    <source>
        <dbReference type="ARBA" id="ARBA00023118"/>
    </source>
</evidence>
<dbReference type="Pfam" id="PF00271">
    <property type="entry name" value="Helicase_C"/>
    <property type="match status" value="1"/>
</dbReference>
<dbReference type="GO" id="GO:0016787">
    <property type="term" value="F:hydrolase activity"/>
    <property type="evidence" value="ECO:0007669"/>
    <property type="project" value="UniProtKB-KW"/>
</dbReference>
<evidence type="ECO:0000256" key="3">
    <source>
        <dbReference type="ARBA" id="ARBA00012552"/>
    </source>
</evidence>
<comment type="similarity">
    <text evidence="2">Belongs to the helicase family. RLR subfamily.</text>
</comment>
<dbReference type="GO" id="GO:0005737">
    <property type="term" value="C:cytoplasm"/>
    <property type="evidence" value="ECO:0007669"/>
    <property type="project" value="UniProtKB-SubCell"/>
</dbReference>
<dbReference type="Proteomes" id="UP001283361">
    <property type="component" value="Unassembled WGS sequence"/>
</dbReference>
<keyword evidence="13" id="KW-0694">RNA-binding</keyword>
<dbReference type="GO" id="GO:0045087">
    <property type="term" value="P:innate immune response"/>
    <property type="evidence" value="ECO:0007669"/>
    <property type="project" value="UniProtKB-KW"/>
</dbReference>
<evidence type="ECO:0000256" key="9">
    <source>
        <dbReference type="ARBA" id="ARBA00022806"/>
    </source>
</evidence>
<keyword evidence="7" id="KW-0547">Nucleotide-binding</keyword>
<dbReference type="EC" id="3.6.4.13" evidence="3"/>
<dbReference type="Pfam" id="PF11648">
    <property type="entry name" value="RIG-I_C-RD"/>
    <property type="match status" value="1"/>
</dbReference>
<comment type="subcellular location">
    <subcellularLocation>
        <location evidence="1">Cytoplasm</location>
    </subcellularLocation>
</comment>
<dbReference type="SMART" id="SM00487">
    <property type="entry name" value="DEXDc"/>
    <property type="match status" value="1"/>
</dbReference>
<evidence type="ECO:0000259" key="16">
    <source>
        <dbReference type="PROSITE" id="PS51192"/>
    </source>
</evidence>
<dbReference type="Gene3D" id="2.170.150.30">
    <property type="entry name" value="RIG-I-like receptor, C-terminal regulatory domain"/>
    <property type="match status" value="1"/>
</dbReference>
<dbReference type="InterPro" id="IPR014001">
    <property type="entry name" value="Helicase_ATP-bd"/>
</dbReference>
<dbReference type="AlphaFoldDB" id="A0AAE1A0A1"/>
<evidence type="ECO:0000256" key="10">
    <source>
        <dbReference type="ARBA" id="ARBA00022833"/>
    </source>
</evidence>
<sequence>MASRSALYISQEEANLPVWQQLQTNDSLKWNGIEIRDGSSVGSMNDLSDITQDDYFSDEFSDSSDENEEDGEDLKLREYQKELSKVALTGRSCVICAPTGSGKTKVSVNIILEHLKRLKKGAKIAFFARTVPLAKQQYQTIKNHLLRTYKILLMTGESQDSMSLHKLLPAYDVVVVTPMILVNHLCGKKPLLKDGIGVFTLLVFDECHHTREGEPYNDIMYYYLIAKKRHDKMPQVVGLTASIGVEKALEEDDAKVNIMKVCGNLDVDHLAIVKKNISELQRIVPVPREYDVSLVENEKSLATLRIHEIMMELEGIAQHYGLEGKNTDVSTLLSRVPQSKKHPEYCQWTVHLYEAAKLVKIEDKPTETNMAFRNINIISQYLKAYHFAVEAIELAQTHDIIQFLERCFVPFRRNHERATQENYFYQLFEDLKEVVSRQTENINPNLEILADTLREHVVHRGNDTRAIVFVRTRMLAEALSSWLCRCGEDDLMGLNAKKFTSTNAPEDLEGMSETQQRSVLEQFHSGEVRVLIATSVGEEGLDIPQCNLVVKYNHTGNEVSKVQTRGRSRAVGGVSILLGLPDILRREQMNRHRVHLMEAALSEISEKSLGEFRHEVDEYQAELYHQWELEELIKEQRRMRMRNVNFQAYCHLCKRVSVPSTKIRTIYEKYRVSIDRELLDHIKIVPTEETSMDQLLFIGSAKCLGETERGKVCGNNIGVVIKHKKCPFVTLGIKNIVLHSDDKESITKKQWSKVPYFVEELSQEELIEYATTIFPPQREGAAAN</sequence>
<protein>
    <recommendedName>
        <fullName evidence="3">RNA helicase</fullName>
        <ecNumber evidence="3">3.6.4.13</ecNumber>
    </recommendedName>
</protein>
<dbReference type="EMBL" id="JAWDGP010002927">
    <property type="protein sequence ID" value="KAK3778552.1"/>
    <property type="molecule type" value="Genomic_DNA"/>
</dbReference>
<keyword evidence="10" id="KW-0862">Zinc</keyword>
<dbReference type="InterPro" id="IPR011545">
    <property type="entry name" value="DEAD/DEAH_box_helicase_dom"/>
</dbReference>
<name>A0AAE1A0A1_9GAST</name>
<dbReference type="InterPro" id="IPR027417">
    <property type="entry name" value="P-loop_NTPase"/>
</dbReference>
<dbReference type="PANTHER" id="PTHR14074:SF16">
    <property type="entry name" value="ANTIVIRAL INNATE IMMUNE RESPONSE RECEPTOR RIG-I"/>
    <property type="match status" value="1"/>
</dbReference>
<dbReference type="GO" id="GO:0003724">
    <property type="term" value="F:RNA helicase activity"/>
    <property type="evidence" value="ECO:0007669"/>
    <property type="project" value="UniProtKB-EC"/>
</dbReference>
<dbReference type="PROSITE" id="PS51789">
    <property type="entry name" value="RLR_CTR"/>
    <property type="match status" value="1"/>
</dbReference>
<feature type="domain" description="Helicase ATP-binding" evidence="16">
    <location>
        <begin position="84"/>
        <end position="261"/>
    </location>
</feature>
<feature type="domain" description="RLR CTR" evidence="18">
    <location>
        <begin position="636"/>
        <end position="768"/>
    </location>
</feature>
<keyword evidence="4" id="KW-0963">Cytoplasm</keyword>
<keyword evidence="14" id="KW-0051">Antiviral defense</keyword>
<reference evidence="19" key="1">
    <citation type="journal article" date="2023" name="G3 (Bethesda)">
        <title>A reference genome for the long-term kleptoplast-retaining sea slug Elysia crispata morphotype clarki.</title>
        <authorList>
            <person name="Eastman K.E."/>
            <person name="Pendleton A.L."/>
            <person name="Shaikh M.A."/>
            <person name="Suttiyut T."/>
            <person name="Ogas R."/>
            <person name="Tomko P."/>
            <person name="Gavelis G."/>
            <person name="Widhalm J.R."/>
            <person name="Wisecaver J.H."/>
        </authorList>
    </citation>
    <scope>NUCLEOTIDE SEQUENCE</scope>
    <source>
        <strain evidence="19">ECLA1</strain>
    </source>
</reference>
<gene>
    <name evidence="19" type="ORF">RRG08_064421</name>
</gene>
<comment type="caution">
    <text evidence="19">The sequence shown here is derived from an EMBL/GenBank/DDBJ whole genome shotgun (WGS) entry which is preliminary data.</text>
</comment>
<evidence type="ECO:0000256" key="8">
    <source>
        <dbReference type="ARBA" id="ARBA00022801"/>
    </source>
</evidence>
<keyword evidence="11" id="KW-0067">ATP-binding</keyword>
<dbReference type="InterPro" id="IPR001650">
    <property type="entry name" value="Helicase_C-like"/>
</dbReference>
<keyword evidence="12" id="KW-0391">Immunity</keyword>
<dbReference type="InterPro" id="IPR021673">
    <property type="entry name" value="RLR_CTR"/>
</dbReference>
<evidence type="ECO:0000259" key="17">
    <source>
        <dbReference type="PROSITE" id="PS51194"/>
    </source>
</evidence>
<evidence type="ECO:0000256" key="4">
    <source>
        <dbReference type="ARBA" id="ARBA00022490"/>
    </source>
</evidence>
<evidence type="ECO:0000256" key="12">
    <source>
        <dbReference type="ARBA" id="ARBA00022859"/>
    </source>
</evidence>
<dbReference type="SMART" id="SM00490">
    <property type="entry name" value="HELICc"/>
    <property type="match status" value="1"/>
</dbReference>
<dbReference type="SUPFAM" id="SSF52540">
    <property type="entry name" value="P-loop containing nucleoside triphosphate hydrolases"/>
    <property type="match status" value="1"/>
</dbReference>
<dbReference type="PANTHER" id="PTHR14074">
    <property type="entry name" value="HELICASE WITH DEATH DOMAIN-RELATED"/>
    <property type="match status" value="1"/>
</dbReference>
<keyword evidence="8" id="KW-0378">Hydrolase</keyword>
<dbReference type="InterPro" id="IPR041204">
    <property type="entry name" value="RIG-I-like_C"/>
</dbReference>
<evidence type="ECO:0000259" key="18">
    <source>
        <dbReference type="PROSITE" id="PS51789"/>
    </source>
</evidence>
<evidence type="ECO:0000313" key="19">
    <source>
        <dbReference type="EMBL" id="KAK3778552.1"/>
    </source>
</evidence>
<proteinExistence type="inferred from homology"/>
<evidence type="ECO:0000256" key="7">
    <source>
        <dbReference type="ARBA" id="ARBA00022741"/>
    </source>
</evidence>
<keyword evidence="6" id="KW-0479">Metal-binding</keyword>
<feature type="domain" description="Helicase C-terminal" evidence="17">
    <location>
        <begin position="445"/>
        <end position="624"/>
    </location>
</feature>
<dbReference type="GO" id="GO:0046872">
    <property type="term" value="F:metal ion binding"/>
    <property type="evidence" value="ECO:0007669"/>
    <property type="project" value="UniProtKB-KW"/>
</dbReference>
<keyword evidence="9" id="KW-0347">Helicase</keyword>
<comment type="catalytic activity">
    <reaction evidence="15">
        <text>ATP + H2O = ADP + phosphate + H(+)</text>
        <dbReference type="Rhea" id="RHEA:13065"/>
        <dbReference type="ChEBI" id="CHEBI:15377"/>
        <dbReference type="ChEBI" id="CHEBI:15378"/>
        <dbReference type="ChEBI" id="CHEBI:30616"/>
        <dbReference type="ChEBI" id="CHEBI:43474"/>
        <dbReference type="ChEBI" id="CHEBI:456216"/>
        <dbReference type="EC" id="3.6.4.13"/>
    </reaction>
    <physiologicalReaction direction="left-to-right" evidence="15">
        <dbReference type="Rhea" id="RHEA:13066"/>
    </physiologicalReaction>
</comment>
<evidence type="ECO:0000256" key="1">
    <source>
        <dbReference type="ARBA" id="ARBA00004496"/>
    </source>
</evidence>
<dbReference type="InterPro" id="IPR038557">
    <property type="entry name" value="RLR_C_sf"/>
</dbReference>
<dbReference type="PROSITE" id="PS51194">
    <property type="entry name" value="HELICASE_CTER"/>
    <property type="match status" value="1"/>
</dbReference>
<dbReference type="Pfam" id="PF00270">
    <property type="entry name" value="DEAD"/>
    <property type="match status" value="1"/>
</dbReference>
<evidence type="ECO:0000256" key="6">
    <source>
        <dbReference type="ARBA" id="ARBA00022723"/>
    </source>
</evidence>
<evidence type="ECO:0000313" key="20">
    <source>
        <dbReference type="Proteomes" id="UP001283361"/>
    </source>
</evidence>
<evidence type="ECO:0000256" key="11">
    <source>
        <dbReference type="ARBA" id="ARBA00022840"/>
    </source>
</evidence>
<dbReference type="Pfam" id="PF18119">
    <property type="entry name" value="RIG-I_C"/>
    <property type="match status" value="1"/>
</dbReference>
<dbReference type="InterPro" id="IPR051363">
    <property type="entry name" value="RLR_Helicase"/>
</dbReference>
<dbReference type="GO" id="GO:0051607">
    <property type="term" value="P:defense response to virus"/>
    <property type="evidence" value="ECO:0007669"/>
    <property type="project" value="UniProtKB-KW"/>
</dbReference>
<dbReference type="Gene3D" id="1.20.1320.30">
    <property type="match status" value="1"/>
</dbReference>
<evidence type="ECO:0000256" key="15">
    <source>
        <dbReference type="ARBA" id="ARBA00049390"/>
    </source>
</evidence>
<keyword evidence="5" id="KW-0399">Innate immunity</keyword>
<accession>A0AAE1A0A1</accession>